<gene>
    <name evidence="1" type="ORF">WN944_006768</name>
</gene>
<keyword evidence="2" id="KW-1185">Reference proteome</keyword>
<reference evidence="1 2" key="1">
    <citation type="submission" date="2024-05" db="EMBL/GenBank/DDBJ databases">
        <title>Haplotype-resolved chromosome-level genome assembly of Huyou (Citrus changshanensis).</title>
        <authorList>
            <person name="Miao C."/>
            <person name="Chen W."/>
            <person name="Wu Y."/>
            <person name="Wang L."/>
            <person name="Zhao S."/>
            <person name="Grierson D."/>
            <person name="Xu C."/>
            <person name="Chen K."/>
        </authorList>
    </citation>
    <scope>NUCLEOTIDE SEQUENCE [LARGE SCALE GENOMIC DNA]</scope>
    <source>
        <strain evidence="1">01-14</strain>
        <tissue evidence="1">Leaf</tissue>
    </source>
</reference>
<protein>
    <submittedName>
        <fullName evidence="1">Uncharacterized protein</fullName>
    </submittedName>
</protein>
<evidence type="ECO:0000313" key="1">
    <source>
        <dbReference type="EMBL" id="KAK9214769.1"/>
    </source>
</evidence>
<dbReference type="PANTHER" id="PTHR35110">
    <property type="entry name" value="EXPRESSED PROTEIN"/>
    <property type="match status" value="1"/>
</dbReference>
<accession>A0AAP0QU53</accession>
<dbReference type="Proteomes" id="UP001428341">
    <property type="component" value="Unassembled WGS sequence"/>
</dbReference>
<sequence>MKGMLDALMGVEELSWMDVIGNRLYISVIDSQVKFSAVGEDISLHKISKTPPEQTQRITRVMFAIVKEHGPLTVAETWERVKQAGASGLAGKSHMKIECVEMDEGETKAQARLQSCGPS</sequence>
<dbReference type="PANTHER" id="PTHR35110:SF3">
    <property type="entry name" value="OS08G0360000 PROTEIN"/>
    <property type="match status" value="1"/>
</dbReference>
<proteinExistence type="predicted"/>
<name>A0AAP0QU53_9ROSI</name>
<dbReference type="EMBL" id="JBCGBO010000003">
    <property type="protein sequence ID" value="KAK9214769.1"/>
    <property type="molecule type" value="Genomic_DNA"/>
</dbReference>
<comment type="caution">
    <text evidence="1">The sequence shown here is derived from an EMBL/GenBank/DDBJ whole genome shotgun (WGS) entry which is preliminary data.</text>
</comment>
<dbReference type="AlphaFoldDB" id="A0AAP0QU53"/>
<organism evidence="1 2">
    <name type="scientific">Citrus x changshan-huyou</name>
    <dbReference type="NCBI Taxonomy" id="2935761"/>
    <lineage>
        <taxon>Eukaryota</taxon>
        <taxon>Viridiplantae</taxon>
        <taxon>Streptophyta</taxon>
        <taxon>Embryophyta</taxon>
        <taxon>Tracheophyta</taxon>
        <taxon>Spermatophyta</taxon>
        <taxon>Magnoliopsida</taxon>
        <taxon>eudicotyledons</taxon>
        <taxon>Gunneridae</taxon>
        <taxon>Pentapetalae</taxon>
        <taxon>rosids</taxon>
        <taxon>malvids</taxon>
        <taxon>Sapindales</taxon>
        <taxon>Rutaceae</taxon>
        <taxon>Aurantioideae</taxon>
        <taxon>Citrus</taxon>
    </lineage>
</organism>
<evidence type="ECO:0000313" key="2">
    <source>
        <dbReference type="Proteomes" id="UP001428341"/>
    </source>
</evidence>